<evidence type="ECO:0000256" key="1">
    <source>
        <dbReference type="ARBA" id="ARBA00004651"/>
    </source>
</evidence>
<dbReference type="InterPro" id="IPR045276">
    <property type="entry name" value="YbiO_bact"/>
</dbReference>
<feature type="domain" description="Mechanosensitive ion channel MscS" evidence="8">
    <location>
        <begin position="135"/>
        <end position="198"/>
    </location>
</feature>
<dbReference type="SUPFAM" id="SSF82861">
    <property type="entry name" value="Mechanosensitive channel protein MscS (YggB), transmembrane region"/>
    <property type="match status" value="1"/>
</dbReference>
<accession>A0A3N9UC63</accession>
<dbReference type="Gene3D" id="1.10.287.1260">
    <property type="match status" value="1"/>
</dbReference>
<dbReference type="InterPro" id="IPR049142">
    <property type="entry name" value="MS_channel_1st"/>
</dbReference>
<evidence type="ECO:0000256" key="2">
    <source>
        <dbReference type="ARBA" id="ARBA00008017"/>
    </source>
</evidence>
<name>A0A3N9UC63_9BACI</name>
<dbReference type="FunFam" id="1.10.287.1260:FF:000005">
    <property type="entry name" value="Mechanosensitive ion channel family protein"/>
    <property type="match status" value="1"/>
</dbReference>
<evidence type="ECO:0000313" key="12">
    <source>
        <dbReference type="Proteomes" id="UP000274033"/>
    </source>
</evidence>
<dbReference type="SUPFAM" id="SSF50182">
    <property type="entry name" value="Sm-like ribonucleoproteins"/>
    <property type="match status" value="1"/>
</dbReference>
<protein>
    <submittedName>
        <fullName evidence="11">Mechanosensitive ion channel family protein</fullName>
    </submittedName>
</protein>
<dbReference type="Gene3D" id="3.30.70.100">
    <property type="match status" value="1"/>
</dbReference>
<dbReference type="SUPFAM" id="SSF82689">
    <property type="entry name" value="Mechanosensitive channel protein MscS (YggB), C-terminal domain"/>
    <property type="match status" value="1"/>
</dbReference>
<reference evidence="11 12" key="1">
    <citation type="journal article" date="2013" name="J. Microbiol.">
        <title>Lysinibacillus chungkukjangi sp. nov., isolated from Chungkukjang, Korean fermented soybean food.</title>
        <authorList>
            <person name="Kim S.J."/>
            <person name="Jang Y.H."/>
            <person name="Hamada M."/>
            <person name="Ahn J.H."/>
            <person name="Weon H.Y."/>
            <person name="Suzuki K."/>
            <person name="Whang K.S."/>
            <person name="Kwon S.W."/>
        </authorList>
    </citation>
    <scope>NUCLEOTIDE SEQUENCE [LARGE SCALE GENOMIC DNA]</scope>
    <source>
        <strain evidence="11 12">MCCC 1A12701</strain>
    </source>
</reference>
<dbReference type="OrthoDB" id="9809206at2"/>
<dbReference type="InterPro" id="IPR023408">
    <property type="entry name" value="MscS_beta-dom_sf"/>
</dbReference>
<evidence type="ECO:0000259" key="9">
    <source>
        <dbReference type="Pfam" id="PF21082"/>
    </source>
</evidence>
<evidence type="ECO:0000259" key="8">
    <source>
        <dbReference type="Pfam" id="PF00924"/>
    </source>
</evidence>
<comment type="subcellular location">
    <subcellularLocation>
        <location evidence="1">Cell membrane</location>
        <topology evidence="1">Multi-pass membrane protein</topology>
    </subcellularLocation>
</comment>
<organism evidence="11 12">
    <name type="scientific">Lysinibacillus composti</name>
    <dbReference type="NCBI Taxonomy" id="720633"/>
    <lineage>
        <taxon>Bacteria</taxon>
        <taxon>Bacillati</taxon>
        <taxon>Bacillota</taxon>
        <taxon>Bacilli</taxon>
        <taxon>Bacillales</taxon>
        <taxon>Bacillaceae</taxon>
        <taxon>Lysinibacillus</taxon>
    </lineage>
</organism>
<dbReference type="Proteomes" id="UP000274033">
    <property type="component" value="Unassembled WGS sequence"/>
</dbReference>
<dbReference type="Pfam" id="PF00924">
    <property type="entry name" value="MS_channel_2nd"/>
    <property type="match status" value="1"/>
</dbReference>
<keyword evidence="6 7" id="KW-0472">Membrane</keyword>
<feature type="transmembrane region" description="Helical" evidence="7">
    <location>
        <begin position="112"/>
        <end position="132"/>
    </location>
</feature>
<feature type="domain" description="Mechanosensitive ion channel MscS C-terminal" evidence="9">
    <location>
        <begin position="206"/>
        <end position="289"/>
    </location>
</feature>
<dbReference type="GO" id="GO:0008381">
    <property type="term" value="F:mechanosensitive monoatomic ion channel activity"/>
    <property type="evidence" value="ECO:0007669"/>
    <property type="project" value="InterPro"/>
</dbReference>
<feature type="transmembrane region" description="Helical" evidence="7">
    <location>
        <begin position="85"/>
        <end position="106"/>
    </location>
</feature>
<evidence type="ECO:0000256" key="4">
    <source>
        <dbReference type="ARBA" id="ARBA00022692"/>
    </source>
</evidence>
<feature type="domain" description="Mechanosensitive ion channel transmembrane helices 2/3" evidence="10">
    <location>
        <begin position="93"/>
        <end position="133"/>
    </location>
</feature>
<comment type="similarity">
    <text evidence="2">Belongs to the MscS (TC 1.A.23) family.</text>
</comment>
<dbReference type="Gene3D" id="2.30.30.60">
    <property type="match status" value="1"/>
</dbReference>
<evidence type="ECO:0000259" key="10">
    <source>
        <dbReference type="Pfam" id="PF21088"/>
    </source>
</evidence>
<dbReference type="InterPro" id="IPR011066">
    <property type="entry name" value="MscS_channel_C_sf"/>
</dbReference>
<keyword evidence="3" id="KW-1003">Cell membrane</keyword>
<evidence type="ECO:0000256" key="5">
    <source>
        <dbReference type="ARBA" id="ARBA00022989"/>
    </source>
</evidence>
<dbReference type="InterPro" id="IPR011014">
    <property type="entry name" value="MscS_channel_TM-2"/>
</dbReference>
<evidence type="ECO:0000256" key="3">
    <source>
        <dbReference type="ARBA" id="ARBA00022475"/>
    </source>
</evidence>
<dbReference type="Pfam" id="PF21088">
    <property type="entry name" value="MS_channel_1st"/>
    <property type="match status" value="1"/>
</dbReference>
<dbReference type="InterPro" id="IPR006685">
    <property type="entry name" value="MscS_channel_2nd"/>
</dbReference>
<dbReference type="Pfam" id="PF21082">
    <property type="entry name" value="MS_channel_3rd"/>
    <property type="match status" value="1"/>
</dbReference>
<proteinExistence type="inferred from homology"/>
<keyword evidence="12" id="KW-1185">Reference proteome</keyword>
<dbReference type="InterPro" id="IPR049278">
    <property type="entry name" value="MS_channel_C"/>
</dbReference>
<gene>
    <name evidence="11" type="ORF">EBB45_13845</name>
</gene>
<dbReference type="InterPro" id="IPR010920">
    <property type="entry name" value="LSM_dom_sf"/>
</dbReference>
<comment type="caution">
    <text evidence="11">The sequence shown here is derived from an EMBL/GenBank/DDBJ whole genome shotgun (WGS) entry which is preliminary data.</text>
</comment>
<feature type="transmembrane region" description="Helical" evidence="7">
    <location>
        <begin position="38"/>
        <end position="64"/>
    </location>
</feature>
<dbReference type="AlphaFoldDB" id="A0A3N9UC63"/>
<dbReference type="RefSeq" id="WP_124765724.1">
    <property type="nucleotide sequence ID" value="NZ_JAFBDY010000013.1"/>
</dbReference>
<dbReference type="GO" id="GO:0005886">
    <property type="term" value="C:plasma membrane"/>
    <property type="evidence" value="ECO:0007669"/>
    <property type="project" value="UniProtKB-SubCell"/>
</dbReference>
<dbReference type="PANTHER" id="PTHR30460">
    <property type="entry name" value="MODERATE CONDUCTANCE MECHANOSENSITIVE CHANNEL YBIO"/>
    <property type="match status" value="1"/>
</dbReference>
<sequence length="309" mass="34140">MAQENIMEDVAEVSDVKGLARVSERIWNYLSSQELWDFVMVASIKITAIIIVSYLVILIGKKLITRIFNLRMKTPINQSERRSRTIVKLLHSVLSYVVYFSAIIAILSALKIQVMGLLAGAGIAGLAIGFGAQSLVKDVITGFFIILEDQFGVGDYIRLNAAEGTVVEIGLRTTKIIGSTGEQYIIPNGLITDVINYSVNNSKAIIDMQVGIDADIEKVENLVTDYLKTLPERFEELINVPTFLGVQNVVGTEVTIRIIAETKPLQHYGIARVIRRDVKDLLDKNGIPMAYPKMMLYDRGSTESGGNEA</sequence>
<keyword evidence="4 7" id="KW-0812">Transmembrane</keyword>
<dbReference type="EMBL" id="RRCT01000013">
    <property type="protein sequence ID" value="RQW74023.1"/>
    <property type="molecule type" value="Genomic_DNA"/>
</dbReference>
<evidence type="ECO:0000256" key="6">
    <source>
        <dbReference type="ARBA" id="ARBA00023136"/>
    </source>
</evidence>
<evidence type="ECO:0000313" key="11">
    <source>
        <dbReference type="EMBL" id="RQW74023.1"/>
    </source>
</evidence>
<dbReference type="PANTHER" id="PTHR30460:SF0">
    <property type="entry name" value="MODERATE CONDUCTANCE MECHANOSENSITIVE CHANNEL YBIO"/>
    <property type="match status" value="1"/>
</dbReference>
<evidence type="ECO:0000256" key="7">
    <source>
        <dbReference type="SAM" id="Phobius"/>
    </source>
</evidence>
<keyword evidence="5 7" id="KW-1133">Transmembrane helix</keyword>